<accession>A0A857DIN9</accession>
<evidence type="ECO:0000313" key="8">
    <source>
        <dbReference type="EMBL" id="QHA00478.1"/>
    </source>
</evidence>
<dbReference type="CDD" id="cd16917">
    <property type="entry name" value="HATPase_UhpB-NarQ-NarX-like"/>
    <property type="match status" value="1"/>
</dbReference>
<dbReference type="InterPro" id="IPR036890">
    <property type="entry name" value="HATPase_C_sf"/>
</dbReference>
<dbReference type="InterPro" id="IPR050482">
    <property type="entry name" value="Sensor_HK_TwoCompSys"/>
</dbReference>
<evidence type="ECO:0000256" key="2">
    <source>
        <dbReference type="ARBA" id="ARBA00012438"/>
    </source>
</evidence>
<dbReference type="PANTHER" id="PTHR24421">
    <property type="entry name" value="NITRATE/NITRITE SENSOR PROTEIN NARX-RELATED"/>
    <property type="match status" value="1"/>
</dbReference>
<dbReference type="AlphaFoldDB" id="A0A857DIN9"/>
<reference evidence="8 9" key="1">
    <citation type="submission" date="2019-12" db="EMBL/GenBank/DDBJ databases">
        <title>Sequence classification of anaerobic respiratory reductive dehalogenases: First we see many, then we see few.</title>
        <authorList>
            <person name="Molenda O."/>
            <person name="Puentes Jacome L.A."/>
            <person name="Cao X."/>
            <person name="Nesbo C.L."/>
            <person name="Tang S."/>
            <person name="Morson N."/>
            <person name="Patron J."/>
            <person name="Lomheim L."/>
            <person name="Wishart D.S."/>
            <person name="Edwards E.A."/>
        </authorList>
    </citation>
    <scope>NUCLEOTIDE SEQUENCE [LARGE SCALE GENOMIC DNA]</scope>
    <source>
        <strain evidence="8 9">12DCA</strain>
    </source>
</reference>
<dbReference type="Gene3D" id="3.30.565.10">
    <property type="entry name" value="Histidine kinase-like ATPase, C-terminal domain"/>
    <property type="match status" value="1"/>
</dbReference>
<dbReference type="SMART" id="SM00387">
    <property type="entry name" value="HATPase_c"/>
    <property type="match status" value="1"/>
</dbReference>
<feature type="domain" description="Histidine kinase/HSP90-like ATPase" evidence="7">
    <location>
        <begin position="277"/>
        <end position="373"/>
    </location>
</feature>
<dbReference type="GO" id="GO:0046983">
    <property type="term" value="F:protein dimerization activity"/>
    <property type="evidence" value="ECO:0007669"/>
    <property type="project" value="InterPro"/>
</dbReference>
<keyword evidence="3" id="KW-0808">Transferase</keyword>
<dbReference type="Pfam" id="PF07730">
    <property type="entry name" value="HisKA_3"/>
    <property type="match status" value="1"/>
</dbReference>
<feature type="coiled-coil region" evidence="6">
    <location>
        <begin position="19"/>
        <end position="53"/>
    </location>
</feature>
<dbReference type="SUPFAM" id="SSF55874">
    <property type="entry name" value="ATPase domain of HSP90 chaperone/DNA topoisomerase II/histidine kinase"/>
    <property type="match status" value="1"/>
</dbReference>
<dbReference type="GO" id="GO:0000155">
    <property type="term" value="F:phosphorelay sensor kinase activity"/>
    <property type="evidence" value="ECO:0007669"/>
    <property type="project" value="InterPro"/>
</dbReference>
<evidence type="ECO:0000259" key="7">
    <source>
        <dbReference type="SMART" id="SM00387"/>
    </source>
</evidence>
<dbReference type="Proteomes" id="UP000430508">
    <property type="component" value="Chromosome"/>
</dbReference>
<dbReference type="RefSeq" id="WP_019225336.1">
    <property type="nucleotide sequence ID" value="NZ_CP046996.1"/>
</dbReference>
<gene>
    <name evidence="8" type="ORF">GQ588_07475</name>
</gene>
<evidence type="ECO:0000256" key="6">
    <source>
        <dbReference type="SAM" id="Coils"/>
    </source>
</evidence>
<dbReference type="Gene3D" id="1.20.5.1930">
    <property type="match status" value="1"/>
</dbReference>
<dbReference type="Pfam" id="PF05384">
    <property type="entry name" value="DegS"/>
    <property type="match status" value="1"/>
</dbReference>
<evidence type="ECO:0000256" key="4">
    <source>
        <dbReference type="ARBA" id="ARBA00022777"/>
    </source>
</evidence>
<evidence type="ECO:0000256" key="3">
    <source>
        <dbReference type="ARBA" id="ARBA00022679"/>
    </source>
</evidence>
<name>A0A857DIN9_9FIRM</name>
<keyword evidence="6" id="KW-0175">Coiled coil</keyword>
<dbReference type="InterPro" id="IPR003594">
    <property type="entry name" value="HATPase_dom"/>
</dbReference>
<dbReference type="GO" id="GO:0016020">
    <property type="term" value="C:membrane"/>
    <property type="evidence" value="ECO:0007669"/>
    <property type="project" value="InterPro"/>
</dbReference>
<evidence type="ECO:0000256" key="5">
    <source>
        <dbReference type="ARBA" id="ARBA00023012"/>
    </source>
</evidence>
<keyword evidence="4 8" id="KW-0418">Kinase</keyword>
<evidence type="ECO:0000256" key="1">
    <source>
        <dbReference type="ARBA" id="ARBA00000085"/>
    </source>
</evidence>
<keyword evidence="5" id="KW-0902">Two-component regulatory system</keyword>
<dbReference type="EC" id="2.7.13.3" evidence="2"/>
<dbReference type="Pfam" id="PF02518">
    <property type="entry name" value="HATPase_c"/>
    <property type="match status" value="1"/>
</dbReference>
<dbReference type="PANTHER" id="PTHR24421:SF55">
    <property type="entry name" value="SENSOR HISTIDINE KINASE YDFH"/>
    <property type="match status" value="1"/>
</dbReference>
<dbReference type="InterPro" id="IPR008595">
    <property type="entry name" value="DegS"/>
</dbReference>
<dbReference type="EMBL" id="CP046996">
    <property type="protein sequence ID" value="QHA00478.1"/>
    <property type="molecule type" value="Genomic_DNA"/>
</dbReference>
<dbReference type="InterPro" id="IPR011712">
    <property type="entry name" value="Sig_transdc_His_kin_sub3_dim/P"/>
</dbReference>
<protein>
    <recommendedName>
        <fullName evidence="2">histidine kinase</fullName>
        <ecNumber evidence="2">2.7.13.3</ecNumber>
    </recommendedName>
</protein>
<proteinExistence type="predicted"/>
<organism evidence="8 9">
    <name type="scientific">Dehalobacter restrictus</name>
    <dbReference type="NCBI Taxonomy" id="55583"/>
    <lineage>
        <taxon>Bacteria</taxon>
        <taxon>Bacillati</taxon>
        <taxon>Bacillota</taxon>
        <taxon>Clostridia</taxon>
        <taxon>Eubacteriales</taxon>
        <taxon>Desulfitobacteriaceae</taxon>
        <taxon>Dehalobacter</taxon>
    </lineage>
</organism>
<evidence type="ECO:0000313" key="9">
    <source>
        <dbReference type="Proteomes" id="UP000430508"/>
    </source>
</evidence>
<sequence length="373" mass="43198">MDKLTVVFESTLNAIENGKEEIFDIYEMTRNEIQRLKKELEFMRREIEDTIKMVDTQFMKEKRFRRKLMEVNKNFDKFNEKQMLEAYSETKDAQVELQLLQAKELQLRSRRDDIERTLKNLDITVIKAEDLMSQVSLALRLLKEGISEISQFYSSDQRKETAFQIIKAQEEERLRVAREVHDGPAQSLANIVLRLEIAEKLLELDHRQVKKELKELNMLVRDNLKDIRRIIFGLRPIPLNGAGIVDTINHYMKNFEKTYGLTCELIVEGQERELDSSVEVALFRLVQEGMTNVAKHAESPKCRVHLNFQDDRIVGQIIDDGKGFDISNGLDNSGAHFGLIGINERIQAYSGQLSIQSELGKGTVVTFNIPYSE</sequence>
<comment type="catalytic activity">
    <reaction evidence="1">
        <text>ATP + protein L-histidine = ADP + protein N-phospho-L-histidine.</text>
        <dbReference type="EC" id="2.7.13.3"/>
    </reaction>
</comment>